<sequence length="79" mass="8942">MHPQANLKTPGTDHIDSTIHLGHDEIKELKKASAKHSLEMEDLDRRTASLKPKEPSKSELLAKVRELERERKQQGGSSF</sequence>
<evidence type="ECO:0000313" key="2">
    <source>
        <dbReference type="EMBL" id="KAK8073561.1"/>
    </source>
</evidence>
<dbReference type="RefSeq" id="XP_066718036.1">
    <property type="nucleotide sequence ID" value="XM_066855869.1"/>
</dbReference>
<feature type="compositionally biased region" description="Basic and acidic residues" evidence="1">
    <location>
        <begin position="32"/>
        <end position="73"/>
    </location>
</feature>
<feature type="region of interest" description="Disordered" evidence="1">
    <location>
        <begin position="32"/>
        <end position="79"/>
    </location>
</feature>
<dbReference type="EMBL" id="JAQQWL010000005">
    <property type="protein sequence ID" value="KAK8073561.1"/>
    <property type="molecule type" value="Genomic_DNA"/>
</dbReference>
<accession>A0ABR1VQN9</accession>
<comment type="caution">
    <text evidence="2">The sequence shown here is derived from an EMBL/GenBank/DDBJ whole genome shotgun (WGS) entry which is preliminary data.</text>
</comment>
<name>A0ABR1VQN9_9PEZI</name>
<dbReference type="GeneID" id="92088932"/>
<organism evidence="2 3">
    <name type="scientific">Apiospora phragmitis</name>
    <dbReference type="NCBI Taxonomy" id="2905665"/>
    <lineage>
        <taxon>Eukaryota</taxon>
        <taxon>Fungi</taxon>
        <taxon>Dikarya</taxon>
        <taxon>Ascomycota</taxon>
        <taxon>Pezizomycotina</taxon>
        <taxon>Sordariomycetes</taxon>
        <taxon>Xylariomycetidae</taxon>
        <taxon>Amphisphaeriales</taxon>
        <taxon>Apiosporaceae</taxon>
        <taxon>Apiospora</taxon>
    </lineage>
</organism>
<evidence type="ECO:0000256" key="1">
    <source>
        <dbReference type="SAM" id="MobiDB-lite"/>
    </source>
</evidence>
<reference evidence="2 3" key="1">
    <citation type="submission" date="2023-01" db="EMBL/GenBank/DDBJ databases">
        <title>Analysis of 21 Apiospora genomes using comparative genomics revels a genus with tremendous synthesis potential of carbohydrate active enzymes and secondary metabolites.</title>
        <authorList>
            <person name="Sorensen T."/>
        </authorList>
    </citation>
    <scope>NUCLEOTIDE SEQUENCE [LARGE SCALE GENOMIC DNA]</scope>
    <source>
        <strain evidence="2 3">CBS 135458</strain>
    </source>
</reference>
<gene>
    <name evidence="2" type="ORF">PG994_004460</name>
</gene>
<keyword evidence="3" id="KW-1185">Reference proteome</keyword>
<proteinExistence type="predicted"/>
<protein>
    <submittedName>
        <fullName evidence="2">Uncharacterized protein</fullName>
    </submittedName>
</protein>
<dbReference type="Proteomes" id="UP001480595">
    <property type="component" value="Unassembled WGS sequence"/>
</dbReference>
<evidence type="ECO:0000313" key="3">
    <source>
        <dbReference type="Proteomes" id="UP001480595"/>
    </source>
</evidence>